<evidence type="ECO:0000256" key="1">
    <source>
        <dbReference type="SAM" id="MobiDB-lite"/>
    </source>
</evidence>
<name>A0A0R3Q448_9BILA</name>
<keyword evidence="3" id="KW-1185">Reference proteome</keyword>
<feature type="region of interest" description="Disordered" evidence="1">
    <location>
        <begin position="15"/>
        <end position="43"/>
    </location>
</feature>
<reference evidence="2 3" key="2">
    <citation type="submission" date="2018-11" db="EMBL/GenBank/DDBJ databases">
        <authorList>
            <consortium name="Pathogen Informatics"/>
        </authorList>
    </citation>
    <scope>NUCLEOTIDE SEQUENCE [LARGE SCALE GENOMIC DNA]</scope>
</reference>
<protein>
    <submittedName>
        <fullName evidence="4">Collagen-like protein</fullName>
    </submittedName>
</protein>
<accession>A0A0R3Q448</accession>
<feature type="compositionally biased region" description="Gly residues" evidence="1">
    <location>
        <begin position="20"/>
        <end position="43"/>
    </location>
</feature>
<dbReference type="AlphaFoldDB" id="A0A0R3Q448"/>
<dbReference type="Proteomes" id="UP000280834">
    <property type="component" value="Unassembled WGS sequence"/>
</dbReference>
<evidence type="ECO:0000313" key="3">
    <source>
        <dbReference type="Proteomes" id="UP000280834"/>
    </source>
</evidence>
<dbReference type="EMBL" id="UZAG01000223">
    <property type="protein sequence ID" value="VDO07646.1"/>
    <property type="molecule type" value="Genomic_DNA"/>
</dbReference>
<proteinExistence type="predicted"/>
<evidence type="ECO:0000313" key="2">
    <source>
        <dbReference type="EMBL" id="VDO07646.1"/>
    </source>
</evidence>
<dbReference type="WBParaSite" id="BTMF_0000107001-mRNA-1">
    <property type="protein sequence ID" value="BTMF_0000107001-mRNA-1"/>
    <property type="gene ID" value="BTMF_0000107001"/>
</dbReference>
<evidence type="ECO:0000313" key="4">
    <source>
        <dbReference type="WBParaSite" id="BTMF_0000107001-mRNA-1"/>
    </source>
</evidence>
<reference evidence="4" key="1">
    <citation type="submission" date="2017-02" db="UniProtKB">
        <authorList>
            <consortium name="WormBaseParasite"/>
        </authorList>
    </citation>
    <scope>IDENTIFICATION</scope>
</reference>
<sequence>MNALDSAILLVTNPINDNGNGIGPRTGGPPTGVIMGGLGPLTA</sequence>
<gene>
    <name evidence="2" type="ORF">BTMF_LOCUS430</name>
</gene>
<organism evidence="4">
    <name type="scientific">Brugia timori</name>
    <dbReference type="NCBI Taxonomy" id="42155"/>
    <lineage>
        <taxon>Eukaryota</taxon>
        <taxon>Metazoa</taxon>
        <taxon>Ecdysozoa</taxon>
        <taxon>Nematoda</taxon>
        <taxon>Chromadorea</taxon>
        <taxon>Rhabditida</taxon>
        <taxon>Spirurina</taxon>
        <taxon>Spiruromorpha</taxon>
        <taxon>Filarioidea</taxon>
        <taxon>Onchocercidae</taxon>
        <taxon>Brugia</taxon>
    </lineage>
</organism>